<name>A0AAV4XDH0_CAEEX</name>
<dbReference type="AlphaFoldDB" id="A0AAV4XDH0"/>
<dbReference type="EMBL" id="BPLR01017580">
    <property type="protein sequence ID" value="GIY92743.1"/>
    <property type="molecule type" value="Genomic_DNA"/>
</dbReference>
<evidence type="ECO:0000313" key="2">
    <source>
        <dbReference type="Proteomes" id="UP001054945"/>
    </source>
</evidence>
<evidence type="ECO:0000313" key="1">
    <source>
        <dbReference type="EMBL" id="GIY92743.1"/>
    </source>
</evidence>
<protein>
    <submittedName>
        <fullName evidence="1">Uncharacterized protein</fullName>
    </submittedName>
</protein>
<accession>A0AAV4XDH0</accession>
<gene>
    <name evidence="1" type="ORF">CEXT_535621</name>
</gene>
<proteinExistence type="predicted"/>
<organism evidence="1 2">
    <name type="scientific">Caerostris extrusa</name>
    <name type="common">Bark spider</name>
    <name type="synonym">Caerostris bankana</name>
    <dbReference type="NCBI Taxonomy" id="172846"/>
    <lineage>
        <taxon>Eukaryota</taxon>
        <taxon>Metazoa</taxon>
        <taxon>Ecdysozoa</taxon>
        <taxon>Arthropoda</taxon>
        <taxon>Chelicerata</taxon>
        <taxon>Arachnida</taxon>
        <taxon>Araneae</taxon>
        <taxon>Araneomorphae</taxon>
        <taxon>Entelegynae</taxon>
        <taxon>Araneoidea</taxon>
        <taxon>Araneidae</taxon>
        <taxon>Caerostris</taxon>
    </lineage>
</organism>
<reference evidence="1 2" key="1">
    <citation type="submission" date="2021-06" db="EMBL/GenBank/DDBJ databases">
        <title>Caerostris extrusa draft genome.</title>
        <authorList>
            <person name="Kono N."/>
            <person name="Arakawa K."/>
        </authorList>
    </citation>
    <scope>NUCLEOTIDE SEQUENCE [LARGE SCALE GENOMIC DNA]</scope>
</reference>
<keyword evidence="2" id="KW-1185">Reference proteome</keyword>
<dbReference type="Proteomes" id="UP001054945">
    <property type="component" value="Unassembled WGS sequence"/>
</dbReference>
<comment type="caution">
    <text evidence="1">The sequence shown here is derived from an EMBL/GenBank/DDBJ whole genome shotgun (WGS) entry which is preliminary data.</text>
</comment>
<sequence>MATFSSRFKLLAPCRLHLNETLRNYSNRETVLFFPNSCTINPTFTGYFGKYSSLANNIRLLAYCRHFIVRCKLGTNHASEDLSLSQINEINSILFLMGSRNVSSGRTELFASHEYFITPQQNTPP</sequence>